<dbReference type="PANTHER" id="PTHR12289">
    <property type="entry name" value="METAXIN RELATED"/>
    <property type="match status" value="1"/>
</dbReference>
<keyword evidence="3" id="KW-0813">Transport</keyword>
<keyword evidence="4" id="KW-1000">Mitochondrion outer membrane</keyword>
<evidence type="ECO:0000256" key="6">
    <source>
        <dbReference type="ARBA" id="ARBA00023128"/>
    </source>
</evidence>
<comment type="subcellular location">
    <subcellularLocation>
        <location evidence="1">Mitochondrion outer membrane</location>
    </subcellularLocation>
</comment>
<evidence type="ECO:0000256" key="3">
    <source>
        <dbReference type="ARBA" id="ARBA00022448"/>
    </source>
</evidence>
<dbReference type="AlphaFoldDB" id="A0AAX4JUB1"/>
<feature type="domain" description="GST C-terminal" evidence="9">
    <location>
        <begin position="166"/>
        <end position="301"/>
    </location>
</feature>
<keyword evidence="11" id="KW-1185">Reference proteome</keyword>
<evidence type="ECO:0000256" key="4">
    <source>
        <dbReference type="ARBA" id="ARBA00022787"/>
    </source>
</evidence>
<comment type="similarity">
    <text evidence="2">Belongs to the metaxin family.</text>
</comment>
<dbReference type="InterPro" id="IPR010987">
    <property type="entry name" value="Glutathione-S-Trfase_C-like"/>
</dbReference>
<feature type="region of interest" description="Disordered" evidence="8">
    <location>
        <begin position="318"/>
        <end position="339"/>
    </location>
</feature>
<evidence type="ECO:0000256" key="2">
    <source>
        <dbReference type="ARBA" id="ARBA00009170"/>
    </source>
</evidence>
<evidence type="ECO:0000256" key="7">
    <source>
        <dbReference type="ARBA" id="ARBA00023136"/>
    </source>
</evidence>
<evidence type="ECO:0000256" key="5">
    <source>
        <dbReference type="ARBA" id="ARBA00022927"/>
    </source>
</evidence>
<dbReference type="InterPro" id="IPR036282">
    <property type="entry name" value="Glutathione-S-Trfase_C_sf"/>
</dbReference>
<keyword evidence="6" id="KW-0496">Mitochondrion</keyword>
<dbReference type="GeneID" id="91094592"/>
<keyword evidence="7" id="KW-0472">Membrane</keyword>
<dbReference type="GO" id="GO:0015031">
    <property type="term" value="P:protein transport"/>
    <property type="evidence" value="ECO:0007669"/>
    <property type="project" value="UniProtKB-KW"/>
</dbReference>
<dbReference type="GO" id="GO:0001401">
    <property type="term" value="C:SAM complex"/>
    <property type="evidence" value="ECO:0007669"/>
    <property type="project" value="InterPro"/>
</dbReference>
<dbReference type="PROSITE" id="PS50405">
    <property type="entry name" value="GST_CTER"/>
    <property type="match status" value="1"/>
</dbReference>
<sequence>MSNLPVLLYATPPLEGYLPASDSESLYLASLLQLSCPGRWSITTGQWGDNGGKLPYITHLGHHIRLNHLNSLPLIDDPDYNLSKSDKVDSSCWKSYIEQNVVDLVNHTYYSLPPNYPKLIAKSQLTNLSFPENQYIPQRLRSIIRSRLQHVGLWGLGGLNDGDAADEDRQRLDEAFVVGPAGTLAPRAWSGWSAGKDMEERRRKWGEQELEKKIKSVFDPIVRRLGDESYFFGNKPTTLDLHLFAQLTFILTPTLPNPLLPNIIRSTYPTMIAHHDRLLSLLFPNSGWNLVPRSTVPPPPQKSYLESITSLFTISTASSRNNHGQSSNGEKEKKGKSAEEKKFERGRWLWFTGATVAMIGYVLTSGLVSIEFGSESKEEEEFVEDVEGEELVQEEVVVLEGEDE</sequence>
<evidence type="ECO:0000313" key="11">
    <source>
        <dbReference type="Proteomes" id="UP001355207"/>
    </source>
</evidence>
<dbReference type="SUPFAM" id="SSF47616">
    <property type="entry name" value="GST C-terminal domain-like"/>
    <property type="match status" value="1"/>
</dbReference>
<feature type="compositionally biased region" description="Polar residues" evidence="8">
    <location>
        <begin position="318"/>
        <end position="328"/>
    </location>
</feature>
<dbReference type="Gene3D" id="1.20.1050.10">
    <property type="match status" value="1"/>
</dbReference>
<name>A0AAX4JUB1_9TREE</name>
<evidence type="ECO:0000259" key="9">
    <source>
        <dbReference type="PROSITE" id="PS50405"/>
    </source>
</evidence>
<protein>
    <recommendedName>
        <fullName evidence="9">GST C-terminal domain-containing protein</fullName>
    </recommendedName>
</protein>
<dbReference type="CDD" id="cd03193">
    <property type="entry name" value="GST_C_Metaxin"/>
    <property type="match status" value="1"/>
</dbReference>
<reference evidence="10 11" key="1">
    <citation type="submission" date="2024-01" db="EMBL/GenBank/DDBJ databases">
        <title>Comparative genomics of Cryptococcus and Kwoniella reveals pathogenesis evolution and contrasting modes of karyotype evolution via chromosome fusion or intercentromeric recombination.</title>
        <authorList>
            <person name="Coelho M.A."/>
            <person name="David-Palma M."/>
            <person name="Shea T."/>
            <person name="Bowers K."/>
            <person name="McGinley-Smith S."/>
            <person name="Mohammad A.W."/>
            <person name="Gnirke A."/>
            <person name="Yurkov A.M."/>
            <person name="Nowrousian M."/>
            <person name="Sun S."/>
            <person name="Cuomo C.A."/>
            <person name="Heitman J."/>
        </authorList>
    </citation>
    <scope>NUCLEOTIDE SEQUENCE [LARGE SCALE GENOMIC DNA]</scope>
    <source>
        <strain evidence="10 11">CBS 6074</strain>
    </source>
</reference>
<dbReference type="GO" id="GO:0007005">
    <property type="term" value="P:mitochondrion organization"/>
    <property type="evidence" value="ECO:0007669"/>
    <property type="project" value="TreeGrafter"/>
</dbReference>
<accession>A0AAX4JUB1</accession>
<evidence type="ECO:0000256" key="1">
    <source>
        <dbReference type="ARBA" id="ARBA00004294"/>
    </source>
</evidence>
<dbReference type="Pfam" id="PF10568">
    <property type="entry name" value="Tom37"/>
    <property type="match status" value="1"/>
</dbReference>
<dbReference type="InterPro" id="IPR019564">
    <property type="entry name" value="Sam37/metaxin_N"/>
</dbReference>
<dbReference type="Proteomes" id="UP001355207">
    <property type="component" value="Chromosome 5"/>
</dbReference>
<evidence type="ECO:0000256" key="8">
    <source>
        <dbReference type="SAM" id="MobiDB-lite"/>
    </source>
</evidence>
<dbReference type="EMBL" id="CP144102">
    <property type="protein sequence ID" value="WWC89005.1"/>
    <property type="molecule type" value="Genomic_DNA"/>
</dbReference>
<keyword evidence="5" id="KW-0653">Protein transport</keyword>
<dbReference type="RefSeq" id="XP_066075768.1">
    <property type="nucleotide sequence ID" value="XM_066219671.1"/>
</dbReference>
<organism evidence="10 11">
    <name type="scientific">Kwoniella dendrophila CBS 6074</name>
    <dbReference type="NCBI Taxonomy" id="1295534"/>
    <lineage>
        <taxon>Eukaryota</taxon>
        <taxon>Fungi</taxon>
        <taxon>Dikarya</taxon>
        <taxon>Basidiomycota</taxon>
        <taxon>Agaricomycotina</taxon>
        <taxon>Tremellomycetes</taxon>
        <taxon>Tremellales</taxon>
        <taxon>Cryptococcaceae</taxon>
        <taxon>Kwoniella</taxon>
    </lineage>
</organism>
<proteinExistence type="inferred from homology"/>
<evidence type="ECO:0000313" key="10">
    <source>
        <dbReference type="EMBL" id="WWC89005.1"/>
    </source>
</evidence>
<dbReference type="PANTHER" id="PTHR12289:SF41">
    <property type="entry name" value="FAILED AXON CONNECTIONS-RELATED"/>
    <property type="match status" value="1"/>
</dbReference>
<dbReference type="Pfam" id="PF17171">
    <property type="entry name" value="GST_C_6"/>
    <property type="match status" value="1"/>
</dbReference>
<dbReference type="InterPro" id="IPR033468">
    <property type="entry name" value="Metaxin_GST"/>
</dbReference>
<feature type="compositionally biased region" description="Basic and acidic residues" evidence="8">
    <location>
        <begin position="329"/>
        <end position="339"/>
    </location>
</feature>
<gene>
    <name evidence="10" type="ORF">L201_003922</name>
</gene>
<dbReference type="InterPro" id="IPR050931">
    <property type="entry name" value="Mito_Protein_Transport_Metaxin"/>
</dbReference>